<dbReference type="RefSeq" id="WP_059416135.1">
    <property type="nucleotide sequence ID" value="NZ_DF968221.1"/>
</dbReference>
<accession>A0A0K8PG47</accession>
<organism evidence="2 3">
    <name type="scientific">Streptomyces azureus</name>
    <dbReference type="NCBI Taxonomy" id="146537"/>
    <lineage>
        <taxon>Bacteria</taxon>
        <taxon>Bacillati</taxon>
        <taxon>Actinomycetota</taxon>
        <taxon>Actinomycetes</taxon>
        <taxon>Kitasatosporales</taxon>
        <taxon>Streptomycetaceae</taxon>
        <taxon>Streptomyces</taxon>
    </lineage>
</organism>
<feature type="domain" description="DUF5047" evidence="1">
    <location>
        <begin position="39"/>
        <end position="167"/>
    </location>
</feature>
<dbReference type="PATRIC" id="fig|146537.3.peg.1685"/>
<reference evidence="2" key="1">
    <citation type="journal article" date="2015" name="Genome Announc.">
        <title>Draft Genome Sequence of Thiostrepton-Producing Streptomyces azureus ATCC 14921.</title>
        <authorList>
            <person name="Sakihara K."/>
            <person name="Maeda J."/>
            <person name="Tashiro K."/>
            <person name="Fujino Y."/>
            <person name="Kuhara S."/>
            <person name="Ohshima T."/>
            <person name="Ogata S."/>
            <person name="Doi K."/>
        </authorList>
    </citation>
    <scope>NUCLEOTIDE SEQUENCE [LARGE SCALE GENOMIC DNA]</scope>
    <source>
        <strain evidence="2">ATCC14921</strain>
    </source>
</reference>
<evidence type="ECO:0000313" key="3">
    <source>
        <dbReference type="Proteomes" id="UP000053859"/>
    </source>
</evidence>
<dbReference type="AlphaFoldDB" id="A0A0K8PG47"/>
<dbReference type="InterPro" id="IPR032490">
    <property type="entry name" value="DUF5047"/>
</dbReference>
<dbReference type="EMBL" id="DF968221">
    <property type="protein sequence ID" value="GAP46860.1"/>
    <property type="molecule type" value="Genomic_DNA"/>
</dbReference>
<proteinExistence type="predicted"/>
<name>A0A0K8PG47_STRAJ</name>
<protein>
    <submittedName>
        <fullName evidence="2">Peptidase</fullName>
    </submittedName>
</protein>
<evidence type="ECO:0000313" key="2">
    <source>
        <dbReference type="EMBL" id="GAP46860.1"/>
    </source>
</evidence>
<dbReference type="Proteomes" id="UP000053859">
    <property type="component" value="Unassembled WGS sequence"/>
</dbReference>
<dbReference type="Pfam" id="PF16466">
    <property type="entry name" value="DUF5047"/>
    <property type="match status" value="1"/>
</dbReference>
<keyword evidence="3" id="KW-1185">Reference proteome</keyword>
<evidence type="ECO:0000259" key="1">
    <source>
        <dbReference type="Pfam" id="PF16466"/>
    </source>
</evidence>
<sequence length="364" mass="38222">MYPVSARFLPRLAEDHRPLTEVKLFLTDGRVIDLEHVGGSVTVDRAQAIRRTCTVTVADPSLIPRTPADQLATYGAKLRISRGVEYGNPNDTELVPLGVFRLDSVDGDVTEGPVTLQGKGLEAVVADDKFTAPFKVSGTVAGAVAALIQRSIPTADVISLIVDQPIGSRVFDVEADPWAGAQEVAAAAGAEVYANADGVFVISTLPDLLTTTPVWAVEATEGGVYISGNRAMSSDGVYNGVLARGENTSENVPPVSYLAVDTDPTSPTYWSGPYGRRPMFYSSSTLTTTNACAQAANLKLAAARAPNASGDISALPNPALEPGDVIRVTHEDGSRELHQVASFSVPLDLGGDFPISTISAKEDA</sequence>
<dbReference type="OrthoDB" id="4320040at2"/>
<gene>
    <name evidence="2" type="ORF">SAZU_1597</name>
</gene>